<evidence type="ECO:0000313" key="2">
    <source>
        <dbReference type="Proteomes" id="UP001234297"/>
    </source>
</evidence>
<gene>
    <name evidence="1" type="ORF">MRB53_023853</name>
</gene>
<name>A0ACC2LBA0_PERAE</name>
<proteinExistence type="predicted"/>
<organism evidence="1 2">
    <name type="scientific">Persea americana</name>
    <name type="common">Avocado</name>
    <dbReference type="NCBI Taxonomy" id="3435"/>
    <lineage>
        <taxon>Eukaryota</taxon>
        <taxon>Viridiplantae</taxon>
        <taxon>Streptophyta</taxon>
        <taxon>Embryophyta</taxon>
        <taxon>Tracheophyta</taxon>
        <taxon>Spermatophyta</taxon>
        <taxon>Magnoliopsida</taxon>
        <taxon>Magnoliidae</taxon>
        <taxon>Laurales</taxon>
        <taxon>Lauraceae</taxon>
        <taxon>Persea</taxon>
    </lineage>
</organism>
<evidence type="ECO:0000313" key="1">
    <source>
        <dbReference type="EMBL" id="KAJ8630530.1"/>
    </source>
</evidence>
<sequence>MAETKQSHLNGAYYGPTIPPKQSYHRPGRGSGLCCGPCCILSALLKLIITIVVVLGIIVLVLWLVLRPSKVKVYVENASLTQFNLTDNNLYYNLTLDMSVRNPNKRVGIYYDRLEATAYYDGNRFGYTTLPTFYQGHKNTSMLYPAFSGQSVVALGSSGVADFNQDKTQGSFDVFVRVNLRIRFKVGPIKTNRYKPKFECDLKLPLSSDGSTATGFTRTKCDIDF</sequence>
<accession>A0ACC2LBA0</accession>
<dbReference type="EMBL" id="CM056815">
    <property type="protein sequence ID" value="KAJ8630530.1"/>
    <property type="molecule type" value="Genomic_DNA"/>
</dbReference>
<dbReference type="Proteomes" id="UP001234297">
    <property type="component" value="Chromosome 7"/>
</dbReference>
<keyword evidence="2" id="KW-1185">Reference proteome</keyword>
<reference evidence="1 2" key="1">
    <citation type="journal article" date="2022" name="Hortic Res">
        <title>A haplotype resolved chromosomal level avocado genome allows analysis of novel avocado genes.</title>
        <authorList>
            <person name="Nath O."/>
            <person name="Fletcher S.J."/>
            <person name="Hayward A."/>
            <person name="Shaw L.M."/>
            <person name="Masouleh A.K."/>
            <person name="Furtado A."/>
            <person name="Henry R.J."/>
            <person name="Mitter N."/>
        </authorList>
    </citation>
    <scope>NUCLEOTIDE SEQUENCE [LARGE SCALE GENOMIC DNA]</scope>
    <source>
        <strain evidence="2">cv. Hass</strain>
    </source>
</reference>
<comment type="caution">
    <text evidence="1">The sequence shown here is derived from an EMBL/GenBank/DDBJ whole genome shotgun (WGS) entry which is preliminary data.</text>
</comment>
<protein>
    <submittedName>
        <fullName evidence="1">Uncharacterized protein</fullName>
    </submittedName>
</protein>